<dbReference type="GO" id="GO:0009279">
    <property type="term" value="C:cell outer membrane"/>
    <property type="evidence" value="ECO:0007669"/>
    <property type="project" value="UniProtKB-SubCell"/>
</dbReference>
<keyword evidence="1 3" id="KW-0732">Signal</keyword>
<evidence type="ECO:0000313" key="11">
    <source>
        <dbReference type="Proteomes" id="UP000440614"/>
    </source>
</evidence>
<comment type="subcellular location">
    <subcellularLocation>
        <location evidence="2">Cell outer membrane</location>
        <topology evidence="2">Multi-pass membrane protein</topology>
    </subcellularLocation>
</comment>
<evidence type="ECO:0000256" key="2">
    <source>
        <dbReference type="PROSITE-ProRule" id="PRU01360"/>
    </source>
</evidence>
<feature type="signal peptide" evidence="3">
    <location>
        <begin position="1"/>
        <end position="19"/>
    </location>
</feature>
<dbReference type="PANTHER" id="PTHR30069:SF29">
    <property type="entry name" value="HEMOGLOBIN AND HEMOGLOBIN-HAPTOGLOBIN-BINDING PROTEIN 1-RELATED"/>
    <property type="match status" value="1"/>
</dbReference>
<dbReference type="FunFam" id="2.170.130.10:FF:000030">
    <property type="entry name" value="TonB-dependent receptor plug domain protein"/>
    <property type="match status" value="1"/>
</dbReference>
<dbReference type="GeneID" id="60927004"/>
<dbReference type="InterPro" id="IPR039426">
    <property type="entry name" value="TonB-dep_rcpt-like"/>
</dbReference>
<evidence type="ECO:0000256" key="1">
    <source>
        <dbReference type="ARBA" id="ARBA00022729"/>
    </source>
</evidence>
<protein>
    <submittedName>
        <fullName evidence="8">TonB-dependent receptor</fullName>
    </submittedName>
</protein>
<keyword evidence="2" id="KW-0998">Cell outer membrane</keyword>
<dbReference type="RefSeq" id="WP_011107583.1">
    <property type="nucleotide sequence ID" value="NZ_BAABXH010000002.1"/>
</dbReference>
<dbReference type="EMBL" id="QSJP01000005">
    <property type="protein sequence ID" value="RHD89195.1"/>
    <property type="molecule type" value="Genomic_DNA"/>
</dbReference>
<dbReference type="PANTHER" id="PTHR30069">
    <property type="entry name" value="TONB-DEPENDENT OUTER MEMBRANE RECEPTOR"/>
    <property type="match status" value="1"/>
</dbReference>
<name>A0A0P0F0S2_BACT4</name>
<dbReference type="EMBL" id="JAQNVG010000001">
    <property type="protein sequence ID" value="MDC2234159.1"/>
    <property type="molecule type" value="Genomic_DNA"/>
</dbReference>
<accession>A0A0P0F0S2</accession>
<dbReference type="EMBL" id="WCSY01000001">
    <property type="protein sequence ID" value="KAB4316125.1"/>
    <property type="molecule type" value="Genomic_DNA"/>
</dbReference>
<dbReference type="InterPro" id="IPR023996">
    <property type="entry name" value="TonB-dep_OMP_SusC/RagA"/>
</dbReference>
<reference evidence="8 9" key="1">
    <citation type="submission" date="2018-08" db="EMBL/GenBank/DDBJ databases">
        <title>A genome reference for cultivated species of the human gut microbiota.</title>
        <authorList>
            <person name="Zou Y."/>
            <person name="Xue W."/>
            <person name="Luo G."/>
        </authorList>
    </citation>
    <scope>NUCLEOTIDE SEQUENCE [LARGE SCALE GENOMIC DNA]</scope>
    <source>
        <strain evidence="8 9">AM30-26</strain>
    </source>
</reference>
<dbReference type="EMBL" id="WCRY01000003">
    <property type="protein sequence ID" value="KAB4486153.1"/>
    <property type="molecule type" value="Genomic_DNA"/>
</dbReference>
<dbReference type="Proteomes" id="UP000284785">
    <property type="component" value="Unassembled WGS sequence"/>
</dbReference>
<dbReference type="Pfam" id="PF13715">
    <property type="entry name" value="CarbopepD_reg_2"/>
    <property type="match status" value="1"/>
</dbReference>
<reference evidence="7" key="3">
    <citation type="submission" date="2022-10" db="EMBL/GenBank/DDBJ databases">
        <title>Human gut microbiome strain richness.</title>
        <authorList>
            <person name="Chen-Liaw A."/>
        </authorList>
    </citation>
    <scope>NUCLEOTIDE SEQUENCE</scope>
    <source>
        <strain evidence="7">1001283st1_A3_1001283B150304_161114</strain>
    </source>
</reference>
<keyword evidence="2" id="KW-0812">Transmembrane</keyword>
<dbReference type="NCBIfam" id="TIGR04056">
    <property type="entry name" value="OMP_RagA_SusC"/>
    <property type="match status" value="1"/>
</dbReference>
<evidence type="ECO:0000313" key="10">
    <source>
        <dbReference type="Proteomes" id="UP000436858"/>
    </source>
</evidence>
<keyword evidence="2" id="KW-1134">Transmembrane beta strand</keyword>
<reference evidence="10 11" key="2">
    <citation type="journal article" date="2019" name="Nat. Med.">
        <title>A library of human gut bacterial isolates paired with longitudinal multiomics data enables mechanistic microbiome research.</title>
        <authorList>
            <person name="Poyet M."/>
            <person name="Groussin M."/>
            <person name="Gibbons S.M."/>
            <person name="Avila-Pacheco J."/>
            <person name="Jiang X."/>
            <person name="Kearney S.M."/>
            <person name="Perrotta A.R."/>
            <person name="Berdy B."/>
            <person name="Zhao S."/>
            <person name="Lieberman T.D."/>
            <person name="Swanson P.K."/>
            <person name="Smith M."/>
            <person name="Roesemann S."/>
            <person name="Alexander J.E."/>
            <person name="Rich S.A."/>
            <person name="Livny J."/>
            <person name="Vlamakis H."/>
            <person name="Clish C."/>
            <person name="Bullock K."/>
            <person name="Deik A."/>
            <person name="Scott J."/>
            <person name="Pierce K.A."/>
            <person name="Xavier R.J."/>
            <person name="Alm E.J."/>
        </authorList>
    </citation>
    <scope>NUCLEOTIDE SEQUENCE [LARGE SCALE GENOMIC DNA]</scope>
    <source>
        <strain evidence="6 10">BIOML-A162</strain>
        <strain evidence="5 11">BIOML-A188</strain>
    </source>
</reference>
<dbReference type="Gene3D" id="2.170.130.10">
    <property type="entry name" value="TonB-dependent receptor, plug domain"/>
    <property type="match status" value="1"/>
</dbReference>
<evidence type="ECO:0000313" key="9">
    <source>
        <dbReference type="Proteomes" id="UP000284785"/>
    </source>
</evidence>
<dbReference type="InterPro" id="IPR037066">
    <property type="entry name" value="Plug_dom_sf"/>
</dbReference>
<evidence type="ECO:0000313" key="6">
    <source>
        <dbReference type="EMBL" id="KAB4486153.1"/>
    </source>
</evidence>
<dbReference type="Pfam" id="PF07715">
    <property type="entry name" value="Plug"/>
    <property type="match status" value="1"/>
</dbReference>
<gene>
    <name evidence="8" type="ORF">DW780_07510</name>
    <name evidence="6" type="ORF">GAN91_04445</name>
    <name evidence="5" type="ORF">GAO51_01225</name>
    <name evidence="7" type="ORF">PO127_00170</name>
</gene>
<evidence type="ECO:0000259" key="4">
    <source>
        <dbReference type="Pfam" id="PF07715"/>
    </source>
</evidence>
<dbReference type="AlphaFoldDB" id="A0A0P0F0S2"/>
<dbReference type="NCBIfam" id="TIGR04057">
    <property type="entry name" value="SusC_RagA_signa"/>
    <property type="match status" value="1"/>
</dbReference>
<comment type="similarity">
    <text evidence="2">Belongs to the TonB-dependent receptor family.</text>
</comment>
<dbReference type="InterPro" id="IPR012910">
    <property type="entry name" value="Plug_dom"/>
</dbReference>
<dbReference type="InterPro" id="IPR008969">
    <property type="entry name" value="CarboxyPept-like_regulatory"/>
</dbReference>
<sequence>MSKRYFILGLCMLFIQAFAQIVYAQNARTVTGVVVDEFGDPIIGAAIKIVDSTVGTISDIDGKFSLPVPEGGRLAVSFVGYVSQTITNLNNPKIVLKEDVANLDEVVIVGYGTQKMKNITGAIETITPDEIKDLSVGNLGDALSGMMSGLHVNSGGGRPGSTPSLQIRQSNINTSITPNSTRGGDADPSPLYVIDDFISTEDAFNNLDVSEVESITVLKDASAAVYGARAAYGVILVKTKRGKVGTPSISYTGQFGFTDALKKPKMLSAYDYGRIYNAARVAGTSTGESESDNRRTQYFQADELEAMRGLNYDLLDDEWSAAWTQRHSFSINGGTEKATYFAGASYYNQEGNMGRLDYDRWNFRAGVNANIGKWIKASLQFSGDMGEQNNSRNGITSGGTDADFNSLMTHLPFVPGYVGGRPVIYTGMENVSSGLSAVRLFHFGAVQDSPDNTQNQTNNMSINGSLEYDFGWSKWLKGLKVKGSYSRSIINNKSNNIGTKMNVYRLLERGGSGNHLYTGDDINIDDSNFGTFTLDNGNLLSRAMNKTDNYQMNLTVSYARQFGLHNVNGLFSIEKAESEYEYLTGTVTDPFSFTDGQSNSTATGADQTTTFGRTESGMLSYIGRLNYSYADKYLFEFLLRSDASTKFAPSNYWGMFPSWSAGWVISEESWFNKEKLGIDFLKIRGSFGILGRDNIQPWLWTQLYSRNADGGPIFGTATNTYSGATFQMPQRGVNADVHWDKTYKTNLGIDVRMLDSRLGITLDAYYDMGRELFTTFTGTSFYPTTVGTQATPENFGEVDTYGLELTLNWKDKIGKDFSYWVKMTTGYSDNKIKEAGFQATPGFDDIVRGERSDRGVWGYECIGMFRTYQDIEEYFAVNKITSYLGNTKDNIHPGMLIYRDVRGQRNADGTYGEADGVIDQNDYVKISNRANNPYGLTFNFGASYKNFSFSAQFGASWGTYALVQTDLRQEKYDDLEYKNVSAMWKDMYVYEDVLDAGGNVVAPMNRSAKYPNLRYSAINGQASTFWKVSAASVRLRNLTVAYSLPKEWTNRIGISSCRLNLTAQNLLNFYNPYPDGVWSTWGGTYGRYPNLRKVTLGVNVSF</sequence>
<keyword evidence="2" id="KW-0813">Transport</keyword>
<dbReference type="GO" id="GO:0015344">
    <property type="term" value="F:siderophore uptake transmembrane transporter activity"/>
    <property type="evidence" value="ECO:0007669"/>
    <property type="project" value="TreeGrafter"/>
</dbReference>
<feature type="domain" description="TonB-dependent receptor plug" evidence="4">
    <location>
        <begin position="117"/>
        <end position="234"/>
    </location>
</feature>
<proteinExistence type="inferred from homology"/>
<keyword evidence="2" id="KW-0472">Membrane</keyword>
<dbReference type="DNASU" id="1073913"/>
<dbReference type="PROSITE" id="PS52016">
    <property type="entry name" value="TONB_DEPENDENT_REC_3"/>
    <property type="match status" value="1"/>
</dbReference>
<dbReference type="Proteomes" id="UP001217776">
    <property type="component" value="Unassembled WGS sequence"/>
</dbReference>
<organism evidence="8 9">
    <name type="scientific">Bacteroides thetaiotaomicron</name>
    <dbReference type="NCBI Taxonomy" id="818"/>
    <lineage>
        <taxon>Bacteria</taxon>
        <taxon>Pseudomonadati</taxon>
        <taxon>Bacteroidota</taxon>
        <taxon>Bacteroidia</taxon>
        <taxon>Bacteroidales</taxon>
        <taxon>Bacteroidaceae</taxon>
        <taxon>Bacteroides</taxon>
    </lineage>
</organism>
<keyword evidence="8" id="KW-0675">Receptor</keyword>
<dbReference type="SUPFAM" id="SSF56935">
    <property type="entry name" value="Porins"/>
    <property type="match status" value="1"/>
</dbReference>
<dbReference type="InterPro" id="IPR023997">
    <property type="entry name" value="TonB-dep_OMP_SusC/RagA_CS"/>
</dbReference>
<comment type="caution">
    <text evidence="8">The sequence shown here is derived from an EMBL/GenBank/DDBJ whole genome shotgun (WGS) entry which is preliminary data.</text>
</comment>
<dbReference type="Proteomes" id="UP000440614">
    <property type="component" value="Unassembled WGS sequence"/>
</dbReference>
<evidence type="ECO:0000313" key="8">
    <source>
        <dbReference type="EMBL" id="RHD89195.1"/>
    </source>
</evidence>
<dbReference type="GO" id="GO:0044718">
    <property type="term" value="P:siderophore transmembrane transport"/>
    <property type="evidence" value="ECO:0007669"/>
    <property type="project" value="TreeGrafter"/>
</dbReference>
<dbReference type="OMA" id="DRWNFRA"/>
<dbReference type="KEGG" id="btho:Btheta7330_02643"/>
<feature type="chain" id="PRO_5014235553" evidence="3">
    <location>
        <begin position="20"/>
        <end position="1102"/>
    </location>
</feature>
<evidence type="ECO:0000256" key="3">
    <source>
        <dbReference type="SAM" id="SignalP"/>
    </source>
</evidence>
<evidence type="ECO:0000313" key="5">
    <source>
        <dbReference type="EMBL" id="KAB4316125.1"/>
    </source>
</evidence>
<evidence type="ECO:0000313" key="7">
    <source>
        <dbReference type="EMBL" id="MDC2234159.1"/>
    </source>
</evidence>
<dbReference type="Gene3D" id="2.60.40.1120">
    <property type="entry name" value="Carboxypeptidase-like, regulatory domain"/>
    <property type="match status" value="1"/>
</dbReference>
<dbReference type="SUPFAM" id="SSF49464">
    <property type="entry name" value="Carboxypeptidase regulatory domain-like"/>
    <property type="match status" value="1"/>
</dbReference>
<dbReference type="Proteomes" id="UP000436858">
    <property type="component" value="Unassembled WGS sequence"/>
</dbReference>